<sequence>MRWKRKIHHGGPSKLQQIGPLADEVCAVDEEVSHLCRIKSEPSQRTCASIYAGQKRRVSTFKLLSGRESNCSGMGRFSSADCSYALRKHLPVKGPWCVDDMDSEAYISQFSADGSLLIGGFRGSHIRVYNSEKNWKVHKDIICKRLRWTISDIALSPDQRFLAYSSLSPTVHIVNVQNAVRESHANITEIHEGLEFSDEFSFGIFSVKFSKDGRELVVGNNNESADVNVVTFADETSDILYSGSDDSLCKVWDRRCHKKQKPVGVLTGHLDGITFIDSRGDGHYFISNCKDQTIKLWDLRKMSSSTKE</sequence>
<name>A0A3L6SN38_PANMI</name>
<dbReference type="FunFam" id="2.130.10.10:FF:000960">
    <property type="entry name" value="LEC14B protein-like isoform X1"/>
    <property type="match status" value="1"/>
</dbReference>
<organism evidence="2 3">
    <name type="scientific">Panicum miliaceum</name>
    <name type="common">Proso millet</name>
    <name type="synonym">Broomcorn millet</name>
    <dbReference type="NCBI Taxonomy" id="4540"/>
    <lineage>
        <taxon>Eukaryota</taxon>
        <taxon>Viridiplantae</taxon>
        <taxon>Streptophyta</taxon>
        <taxon>Embryophyta</taxon>
        <taxon>Tracheophyta</taxon>
        <taxon>Spermatophyta</taxon>
        <taxon>Magnoliopsida</taxon>
        <taxon>Liliopsida</taxon>
        <taxon>Poales</taxon>
        <taxon>Poaceae</taxon>
        <taxon>PACMAD clade</taxon>
        <taxon>Panicoideae</taxon>
        <taxon>Panicodae</taxon>
        <taxon>Paniceae</taxon>
        <taxon>Panicinae</taxon>
        <taxon>Panicum</taxon>
        <taxon>Panicum sect. Panicum</taxon>
    </lineage>
</organism>
<evidence type="ECO:0000313" key="2">
    <source>
        <dbReference type="EMBL" id="RLN24048.1"/>
    </source>
</evidence>
<gene>
    <name evidence="2" type="ORF">C2845_PM07G12110</name>
</gene>
<keyword evidence="3" id="KW-1185">Reference proteome</keyword>
<dbReference type="EMBL" id="PQIB02000004">
    <property type="protein sequence ID" value="RLN24048.1"/>
    <property type="molecule type" value="Genomic_DNA"/>
</dbReference>
<dbReference type="PANTHER" id="PTHR19847:SF16">
    <property type="entry name" value="LEC14B HOMOLOG"/>
    <property type="match status" value="1"/>
</dbReference>
<dbReference type="PROSITE" id="PS50294">
    <property type="entry name" value="WD_REPEATS_REGION"/>
    <property type="match status" value="1"/>
</dbReference>
<evidence type="ECO:0000256" key="1">
    <source>
        <dbReference type="PROSITE-ProRule" id="PRU00221"/>
    </source>
</evidence>
<dbReference type="InterPro" id="IPR051859">
    <property type="entry name" value="DCAF"/>
</dbReference>
<evidence type="ECO:0000313" key="3">
    <source>
        <dbReference type="Proteomes" id="UP000275267"/>
    </source>
</evidence>
<dbReference type="Gene3D" id="2.130.10.10">
    <property type="entry name" value="YVTN repeat-like/Quinoprotein amine dehydrogenase"/>
    <property type="match status" value="2"/>
</dbReference>
<dbReference type="Proteomes" id="UP000275267">
    <property type="component" value="Unassembled WGS sequence"/>
</dbReference>
<dbReference type="OrthoDB" id="63070at2759"/>
<dbReference type="InterPro" id="IPR015943">
    <property type="entry name" value="WD40/YVTN_repeat-like_dom_sf"/>
</dbReference>
<dbReference type="GO" id="GO:0080008">
    <property type="term" value="C:Cul4-RING E3 ubiquitin ligase complex"/>
    <property type="evidence" value="ECO:0007669"/>
    <property type="project" value="TreeGrafter"/>
</dbReference>
<comment type="caution">
    <text evidence="2">The sequence shown here is derived from an EMBL/GenBank/DDBJ whole genome shotgun (WGS) entry which is preliminary data.</text>
</comment>
<dbReference type="AlphaFoldDB" id="A0A3L6SN38"/>
<dbReference type="InterPro" id="IPR001680">
    <property type="entry name" value="WD40_rpt"/>
</dbReference>
<feature type="repeat" description="WD" evidence="1">
    <location>
        <begin position="266"/>
        <end position="307"/>
    </location>
</feature>
<dbReference type="SMART" id="SM00320">
    <property type="entry name" value="WD40"/>
    <property type="match status" value="4"/>
</dbReference>
<dbReference type="GO" id="GO:0043161">
    <property type="term" value="P:proteasome-mediated ubiquitin-dependent protein catabolic process"/>
    <property type="evidence" value="ECO:0007669"/>
    <property type="project" value="TreeGrafter"/>
</dbReference>
<keyword evidence="1" id="KW-0853">WD repeat</keyword>
<dbReference type="PROSITE" id="PS50082">
    <property type="entry name" value="WD_REPEATS_2"/>
    <property type="match status" value="2"/>
</dbReference>
<dbReference type="STRING" id="4540.A0A3L6SN38"/>
<accession>A0A3L6SN38</accession>
<feature type="repeat" description="WD" evidence="1">
    <location>
        <begin position="220"/>
        <end position="253"/>
    </location>
</feature>
<dbReference type="Pfam" id="PF00400">
    <property type="entry name" value="WD40"/>
    <property type="match status" value="2"/>
</dbReference>
<reference evidence="3" key="1">
    <citation type="journal article" date="2019" name="Nat. Commun.">
        <title>The genome of broomcorn millet.</title>
        <authorList>
            <person name="Zou C."/>
            <person name="Miki D."/>
            <person name="Li D."/>
            <person name="Tang Q."/>
            <person name="Xiao L."/>
            <person name="Rajput S."/>
            <person name="Deng P."/>
            <person name="Jia W."/>
            <person name="Huang R."/>
            <person name="Zhang M."/>
            <person name="Sun Y."/>
            <person name="Hu J."/>
            <person name="Fu X."/>
            <person name="Schnable P.S."/>
            <person name="Li F."/>
            <person name="Zhang H."/>
            <person name="Feng B."/>
            <person name="Zhu X."/>
            <person name="Liu R."/>
            <person name="Schnable J.C."/>
            <person name="Zhu J.-K."/>
            <person name="Zhang H."/>
        </authorList>
    </citation>
    <scope>NUCLEOTIDE SEQUENCE [LARGE SCALE GENOMIC DNA]</scope>
</reference>
<dbReference type="SUPFAM" id="SSF50978">
    <property type="entry name" value="WD40 repeat-like"/>
    <property type="match status" value="1"/>
</dbReference>
<protein>
    <submittedName>
        <fullName evidence="2">LEC14B protein-like isoform X2</fullName>
    </submittedName>
</protein>
<proteinExistence type="predicted"/>
<dbReference type="PANTHER" id="PTHR19847">
    <property type="entry name" value="DDB1- AND CUL4-ASSOCIATED FACTOR 11"/>
    <property type="match status" value="1"/>
</dbReference>
<dbReference type="InterPro" id="IPR036322">
    <property type="entry name" value="WD40_repeat_dom_sf"/>
</dbReference>